<dbReference type="STRING" id="1346286.SAMN05444362_10439"/>
<dbReference type="Proteomes" id="UP000184480">
    <property type="component" value="Unassembled WGS sequence"/>
</dbReference>
<dbReference type="RefSeq" id="WP_062181429.1">
    <property type="nucleotide sequence ID" value="NZ_BBXL01000013.1"/>
</dbReference>
<evidence type="ECO:0000256" key="1">
    <source>
        <dbReference type="SAM" id="Coils"/>
    </source>
</evidence>
<evidence type="ECO:0000313" key="2">
    <source>
        <dbReference type="EMBL" id="SHF15335.1"/>
    </source>
</evidence>
<name>A0A1M4ZBH6_9BACT</name>
<proteinExistence type="predicted"/>
<feature type="coiled-coil region" evidence="1">
    <location>
        <begin position="308"/>
        <end position="335"/>
    </location>
</feature>
<dbReference type="EMBL" id="FQUC01000004">
    <property type="protein sequence ID" value="SHF15335.1"/>
    <property type="molecule type" value="Genomic_DNA"/>
</dbReference>
<gene>
    <name evidence="2" type="ORF">SAMN05444362_10439</name>
</gene>
<organism evidence="2 3">
    <name type="scientific">Dysgonomonas macrotermitis</name>
    <dbReference type="NCBI Taxonomy" id="1346286"/>
    <lineage>
        <taxon>Bacteria</taxon>
        <taxon>Pseudomonadati</taxon>
        <taxon>Bacteroidota</taxon>
        <taxon>Bacteroidia</taxon>
        <taxon>Bacteroidales</taxon>
        <taxon>Dysgonomonadaceae</taxon>
        <taxon>Dysgonomonas</taxon>
    </lineage>
</organism>
<dbReference type="OrthoDB" id="769954at2"/>
<protein>
    <submittedName>
        <fullName evidence="2">Uncharacterized protein</fullName>
    </submittedName>
</protein>
<keyword evidence="3" id="KW-1185">Reference proteome</keyword>
<sequence length="340" mass="37719">MNIKTLTVTAFWSVVTLNSFSQTINTLNITDWGTMRYSGFYESVTKNSLNTPNQNYDFFWGLNIAHSTNKSMGERPYYWGGQMLFGINRTNSPAAVYVRSTNEQGAGPWAKVLTDKGEQQIDGDLKVYGKSILSNLHLPVAETINGWSYTYLKYAGHSLVVGSAAGVHAFNRLEIKPGGSDKGLLHSTLCMFVSPSTGVHVEKIRLLTNGSSFFNGGNVGIGTETPQNKLDVVGTIRATEVKVETGWADFVFADDYKLPTLKEVEAHITEHRHLPGIPSEAEVKAEGVSLGDMQAKLLQKIEELTLYVIEQDKKLSEQAQQMNKQNEEIQQLRSELSFVK</sequence>
<dbReference type="AlphaFoldDB" id="A0A1M4ZBH6"/>
<reference evidence="3" key="1">
    <citation type="submission" date="2016-11" db="EMBL/GenBank/DDBJ databases">
        <authorList>
            <person name="Varghese N."/>
            <person name="Submissions S."/>
        </authorList>
    </citation>
    <scope>NUCLEOTIDE SEQUENCE [LARGE SCALE GENOMIC DNA]</scope>
    <source>
        <strain evidence="3">DSM 27370</strain>
    </source>
</reference>
<accession>A0A1M4ZBH6</accession>
<evidence type="ECO:0000313" key="3">
    <source>
        <dbReference type="Proteomes" id="UP000184480"/>
    </source>
</evidence>
<keyword evidence="1" id="KW-0175">Coiled coil</keyword>